<reference evidence="13" key="1">
    <citation type="submission" date="2019-04" db="EMBL/GenBank/DDBJ databases">
        <title>Nocardioides xinjiangensis sp. nov.</title>
        <authorList>
            <person name="Liu S."/>
        </authorList>
    </citation>
    <scope>NUCLEOTIDE SEQUENCE [LARGE SCALE GENOMIC DNA]</scope>
    <source>
        <strain evidence="13">18</strain>
    </source>
</reference>
<dbReference type="Pfam" id="PF04290">
    <property type="entry name" value="DctQ"/>
    <property type="match status" value="1"/>
</dbReference>
<gene>
    <name evidence="12" type="ORF">FAB82_21525</name>
</gene>
<evidence type="ECO:0000256" key="5">
    <source>
        <dbReference type="ARBA" id="ARBA00022692"/>
    </source>
</evidence>
<proteinExistence type="inferred from homology"/>
<feature type="transmembrane region" description="Helical" evidence="10">
    <location>
        <begin position="196"/>
        <end position="220"/>
    </location>
</feature>
<dbReference type="GO" id="GO:0015740">
    <property type="term" value="P:C4-dicarboxylate transport"/>
    <property type="evidence" value="ECO:0007669"/>
    <property type="project" value="TreeGrafter"/>
</dbReference>
<evidence type="ECO:0000256" key="6">
    <source>
        <dbReference type="ARBA" id="ARBA00022989"/>
    </source>
</evidence>
<feature type="region of interest" description="Disordered" evidence="9">
    <location>
        <begin position="1"/>
        <end position="69"/>
    </location>
</feature>
<keyword evidence="7 10" id="KW-0472">Membrane</keyword>
<dbReference type="Proteomes" id="UP000308760">
    <property type="component" value="Unassembled WGS sequence"/>
</dbReference>
<comment type="similarity">
    <text evidence="8">Belongs to the TRAP transporter small permease family.</text>
</comment>
<reference evidence="12 13" key="2">
    <citation type="submission" date="2019-05" db="EMBL/GenBank/DDBJ databases">
        <title>Glycomyces buryatensis sp. nov.</title>
        <authorList>
            <person name="Nikitina E."/>
        </authorList>
    </citation>
    <scope>NUCLEOTIDE SEQUENCE [LARGE SCALE GENOMIC DNA]</scope>
    <source>
        <strain evidence="12 13">18</strain>
    </source>
</reference>
<evidence type="ECO:0000256" key="7">
    <source>
        <dbReference type="ARBA" id="ARBA00023136"/>
    </source>
</evidence>
<evidence type="ECO:0000256" key="8">
    <source>
        <dbReference type="ARBA" id="ARBA00038436"/>
    </source>
</evidence>
<evidence type="ECO:0000256" key="2">
    <source>
        <dbReference type="ARBA" id="ARBA00022448"/>
    </source>
</evidence>
<keyword evidence="6 10" id="KW-1133">Transmembrane helix</keyword>
<comment type="subcellular location">
    <subcellularLocation>
        <location evidence="1">Cell inner membrane</location>
        <topology evidence="1">Multi-pass membrane protein</topology>
    </subcellularLocation>
</comment>
<evidence type="ECO:0000313" key="12">
    <source>
        <dbReference type="EMBL" id="THV36377.1"/>
    </source>
</evidence>
<feature type="transmembrane region" description="Helical" evidence="10">
    <location>
        <begin position="118"/>
        <end position="136"/>
    </location>
</feature>
<keyword evidence="2" id="KW-0813">Transport</keyword>
<dbReference type="OrthoDB" id="3557025at2"/>
<keyword evidence="5 10" id="KW-0812">Transmembrane</keyword>
<feature type="transmembrane region" description="Helical" evidence="10">
    <location>
        <begin position="157"/>
        <end position="176"/>
    </location>
</feature>
<dbReference type="GO" id="GO:0005886">
    <property type="term" value="C:plasma membrane"/>
    <property type="evidence" value="ECO:0007669"/>
    <property type="project" value="UniProtKB-SubCell"/>
</dbReference>
<evidence type="ECO:0000256" key="3">
    <source>
        <dbReference type="ARBA" id="ARBA00022475"/>
    </source>
</evidence>
<organism evidence="12 13">
    <name type="scientific">Glycomyces buryatensis</name>
    <dbReference type="NCBI Taxonomy" id="2570927"/>
    <lineage>
        <taxon>Bacteria</taxon>
        <taxon>Bacillati</taxon>
        <taxon>Actinomycetota</taxon>
        <taxon>Actinomycetes</taxon>
        <taxon>Glycomycetales</taxon>
        <taxon>Glycomycetaceae</taxon>
        <taxon>Glycomyces</taxon>
    </lineage>
</organism>
<evidence type="ECO:0000256" key="10">
    <source>
        <dbReference type="SAM" id="Phobius"/>
    </source>
</evidence>
<comment type="caution">
    <text evidence="12">The sequence shown here is derived from an EMBL/GenBank/DDBJ whole genome shotgun (WGS) entry which is preliminary data.</text>
</comment>
<evidence type="ECO:0000256" key="9">
    <source>
        <dbReference type="SAM" id="MobiDB-lite"/>
    </source>
</evidence>
<keyword evidence="4" id="KW-0997">Cell inner membrane</keyword>
<feature type="compositionally biased region" description="Polar residues" evidence="9">
    <location>
        <begin position="1"/>
        <end position="13"/>
    </location>
</feature>
<dbReference type="AlphaFoldDB" id="A0A4S8PXG7"/>
<accession>A0A4S8PXG7</accession>
<dbReference type="GO" id="GO:0022857">
    <property type="term" value="F:transmembrane transporter activity"/>
    <property type="evidence" value="ECO:0007669"/>
    <property type="project" value="TreeGrafter"/>
</dbReference>
<feature type="transmembrane region" description="Helical" evidence="10">
    <location>
        <begin position="75"/>
        <end position="98"/>
    </location>
</feature>
<keyword evidence="3" id="KW-1003">Cell membrane</keyword>
<dbReference type="InterPro" id="IPR055348">
    <property type="entry name" value="DctQ"/>
</dbReference>
<feature type="domain" description="Tripartite ATP-independent periplasmic transporters DctQ component" evidence="11">
    <location>
        <begin position="94"/>
        <end position="218"/>
    </location>
</feature>
<dbReference type="PANTHER" id="PTHR35011">
    <property type="entry name" value="2,3-DIKETO-L-GULONATE TRAP TRANSPORTER SMALL PERMEASE PROTEIN YIAM"/>
    <property type="match status" value="1"/>
</dbReference>
<evidence type="ECO:0000256" key="4">
    <source>
        <dbReference type="ARBA" id="ARBA00022519"/>
    </source>
</evidence>
<protein>
    <submittedName>
        <fullName evidence="12">TRAP transporter small permease subunit</fullName>
    </submittedName>
</protein>
<evidence type="ECO:0000259" key="11">
    <source>
        <dbReference type="Pfam" id="PF04290"/>
    </source>
</evidence>
<keyword evidence="13" id="KW-1185">Reference proteome</keyword>
<dbReference type="EMBL" id="STGY01000072">
    <property type="protein sequence ID" value="THV36377.1"/>
    <property type="molecule type" value="Genomic_DNA"/>
</dbReference>
<dbReference type="InterPro" id="IPR007387">
    <property type="entry name" value="TRAP_DctQ"/>
</dbReference>
<evidence type="ECO:0000313" key="13">
    <source>
        <dbReference type="Proteomes" id="UP000308760"/>
    </source>
</evidence>
<evidence type="ECO:0000256" key="1">
    <source>
        <dbReference type="ARBA" id="ARBA00004429"/>
    </source>
</evidence>
<name>A0A4S8PXG7_9ACTN</name>
<dbReference type="PANTHER" id="PTHR35011:SF2">
    <property type="entry name" value="2,3-DIKETO-L-GULONATE TRAP TRANSPORTER SMALL PERMEASE PROTEIN YIAM"/>
    <property type="match status" value="1"/>
</dbReference>
<sequence>MNACVSGSTTPRSPCNGAPTEEKTCPSHPAAAHPPPGRPQRPSIPARREPPNRRRHEVPDVDEAPQPPARREPRVLHWLSTLELALGCLALATILVLVLLQAAQRYLPVSGWPWTGELARFSLAWLTFVMVGYLAGQGRHIVVEAVDALKWKPVVRAVRIFSHLAVAAIAIGFAAACYDLVSNDTGQVSPAMGMPMIWLFVIPLIGFASTAIRSVALIFLPETGDRHDPPSEPNDPAPEVTR</sequence>